<keyword evidence="3" id="KW-0238">DNA-binding</keyword>
<keyword evidence="1" id="KW-0678">Repressor</keyword>
<dbReference type="Gene3D" id="1.10.1660.10">
    <property type="match status" value="1"/>
</dbReference>
<keyword evidence="4" id="KW-0804">Transcription</keyword>
<dbReference type="SUPFAM" id="SSF46955">
    <property type="entry name" value="Putative DNA-binding domain"/>
    <property type="match status" value="1"/>
</dbReference>
<proteinExistence type="predicted"/>
<name>A0A7T3ZZG5_9MICO</name>
<evidence type="ECO:0000256" key="1">
    <source>
        <dbReference type="ARBA" id="ARBA00022491"/>
    </source>
</evidence>
<feature type="region of interest" description="Disordered" evidence="5">
    <location>
        <begin position="90"/>
        <end position="126"/>
    </location>
</feature>
<dbReference type="PANTHER" id="PTHR30204:SF69">
    <property type="entry name" value="MERR-FAMILY TRANSCRIPTIONAL REGULATOR"/>
    <property type="match status" value="1"/>
</dbReference>
<gene>
    <name evidence="7" type="ORF">I6H47_00210</name>
</gene>
<sequence length="230" mass="24477">MKLSELARRTEVSPASIKYYLRLGVLTPGQKRNATTATYTEAHVHRLALITWLRRELDLPLAVITELTSAIDDETVSNLELMGLCQRTASHPGVPDTVGTEAADPPVSDTRSSSEQPPRGDADDGDAAVRSALAALDWPDVSPTARTAVAAALADLAAAGYTVDADTVLLHARALEEIARTNTLPISDDLTRDEIALAVIRGITLHNRLLVSMSGLVHAAMSAQARRQGG</sequence>
<dbReference type="InterPro" id="IPR000551">
    <property type="entry name" value="MerR-type_HTH_dom"/>
</dbReference>
<dbReference type="InterPro" id="IPR009061">
    <property type="entry name" value="DNA-bd_dom_put_sf"/>
</dbReference>
<organism evidence="7 8">
    <name type="scientific">Brevibacterium casei</name>
    <dbReference type="NCBI Taxonomy" id="33889"/>
    <lineage>
        <taxon>Bacteria</taxon>
        <taxon>Bacillati</taxon>
        <taxon>Actinomycetota</taxon>
        <taxon>Actinomycetes</taxon>
        <taxon>Micrococcales</taxon>
        <taxon>Brevibacteriaceae</taxon>
        <taxon>Brevibacterium</taxon>
    </lineage>
</organism>
<evidence type="ECO:0000256" key="3">
    <source>
        <dbReference type="ARBA" id="ARBA00023125"/>
    </source>
</evidence>
<dbReference type="GO" id="GO:0003700">
    <property type="term" value="F:DNA-binding transcription factor activity"/>
    <property type="evidence" value="ECO:0007669"/>
    <property type="project" value="InterPro"/>
</dbReference>
<dbReference type="Proteomes" id="UP000595374">
    <property type="component" value="Chromosome"/>
</dbReference>
<evidence type="ECO:0000313" key="7">
    <source>
        <dbReference type="EMBL" id="QQB14476.1"/>
    </source>
</evidence>
<dbReference type="RefSeq" id="WP_198499542.1">
    <property type="nucleotide sequence ID" value="NZ_CP065989.1"/>
</dbReference>
<dbReference type="EMBL" id="CP065989">
    <property type="protein sequence ID" value="QQB14476.1"/>
    <property type="molecule type" value="Genomic_DNA"/>
</dbReference>
<protein>
    <submittedName>
        <fullName evidence="7">MerR family transcriptional regulator</fullName>
    </submittedName>
</protein>
<dbReference type="AlphaFoldDB" id="A0A7T3ZZG5"/>
<dbReference type="CDD" id="cd04780">
    <property type="entry name" value="HTH_MerR-like_sg5"/>
    <property type="match status" value="1"/>
</dbReference>
<evidence type="ECO:0000259" key="6">
    <source>
        <dbReference type="PROSITE" id="PS50937"/>
    </source>
</evidence>
<reference evidence="7 8" key="1">
    <citation type="submission" date="2020-12" db="EMBL/GenBank/DDBJ databases">
        <title>FDA dAtabase for Regulatory Grade micrObial Sequences (FDA-ARGOS): Supporting development and validation of Infectious Disease Dx tests.</title>
        <authorList>
            <person name="Sproer C."/>
            <person name="Gronow S."/>
            <person name="Severitt S."/>
            <person name="Schroder I."/>
            <person name="Tallon L."/>
            <person name="Sadzewicz L."/>
            <person name="Zhao X."/>
            <person name="Boylan J."/>
            <person name="Ott S."/>
            <person name="Bowen H."/>
            <person name="Vavikolanu K."/>
            <person name="Mehta A."/>
            <person name="Aluvathingal J."/>
            <person name="Nadendla S."/>
            <person name="Lowell S."/>
            <person name="Myers T."/>
            <person name="Yan Y."/>
            <person name="Sichtig H."/>
        </authorList>
    </citation>
    <scope>NUCLEOTIDE SEQUENCE [LARGE SCALE GENOMIC DNA]</scope>
    <source>
        <strain evidence="7 8">FDAARGOS_990</strain>
    </source>
</reference>
<dbReference type="InterPro" id="IPR047057">
    <property type="entry name" value="MerR_fam"/>
</dbReference>
<dbReference type="SMART" id="SM00422">
    <property type="entry name" value="HTH_MERR"/>
    <property type="match status" value="1"/>
</dbReference>
<dbReference type="PANTHER" id="PTHR30204">
    <property type="entry name" value="REDOX-CYCLING DRUG-SENSING TRANSCRIPTIONAL ACTIVATOR SOXR"/>
    <property type="match status" value="1"/>
</dbReference>
<dbReference type="GO" id="GO:0003677">
    <property type="term" value="F:DNA binding"/>
    <property type="evidence" value="ECO:0007669"/>
    <property type="project" value="UniProtKB-KW"/>
</dbReference>
<keyword evidence="2" id="KW-0805">Transcription regulation</keyword>
<evidence type="ECO:0000256" key="5">
    <source>
        <dbReference type="SAM" id="MobiDB-lite"/>
    </source>
</evidence>
<feature type="domain" description="HTH merR-type" evidence="6">
    <location>
        <begin position="1"/>
        <end position="70"/>
    </location>
</feature>
<accession>A0A7T3ZZG5</accession>
<evidence type="ECO:0000256" key="4">
    <source>
        <dbReference type="ARBA" id="ARBA00023163"/>
    </source>
</evidence>
<dbReference type="PROSITE" id="PS50937">
    <property type="entry name" value="HTH_MERR_2"/>
    <property type="match status" value="1"/>
</dbReference>
<evidence type="ECO:0000313" key="8">
    <source>
        <dbReference type="Proteomes" id="UP000595374"/>
    </source>
</evidence>
<dbReference type="Pfam" id="PF13411">
    <property type="entry name" value="MerR_1"/>
    <property type="match status" value="1"/>
</dbReference>
<evidence type="ECO:0000256" key="2">
    <source>
        <dbReference type="ARBA" id="ARBA00023015"/>
    </source>
</evidence>